<feature type="domain" description="Major facilitator superfamily (MFS) profile" evidence="8">
    <location>
        <begin position="11"/>
        <end position="390"/>
    </location>
</feature>
<evidence type="ECO:0000256" key="2">
    <source>
        <dbReference type="ARBA" id="ARBA00022448"/>
    </source>
</evidence>
<name>A0ABW7FBK4_9BURK</name>
<dbReference type="RefSeq" id="WP_394394351.1">
    <property type="nucleotide sequence ID" value="NZ_JBIGHW010000001.1"/>
</dbReference>
<evidence type="ECO:0000313" key="9">
    <source>
        <dbReference type="EMBL" id="MFG6439081.1"/>
    </source>
</evidence>
<keyword evidence="6 7" id="KW-0472">Membrane</keyword>
<dbReference type="CDD" id="cd17473">
    <property type="entry name" value="MFS_arabinose_efflux_permease_like"/>
    <property type="match status" value="1"/>
</dbReference>
<evidence type="ECO:0000256" key="6">
    <source>
        <dbReference type="ARBA" id="ARBA00023136"/>
    </source>
</evidence>
<feature type="transmembrane region" description="Helical" evidence="7">
    <location>
        <begin position="49"/>
        <end position="68"/>
    </location>
</feature>
<dbReference type="InterPro" id="IPR005829">
    <property type="entry name" value="Sugar_transporter_CS"/>
</dbReference>
<dbReference type="SUPFAM" id="SSF103473">
    <property type="entry name" value="MFS general substrate transporter"/>
    <property type="match status" value="1"/>
</dbReference>
<feature type="transmembrane region" description="Helical" evidence="7">
    <location>
        <begin position="80"/>
        <end position="98"/>
    </location>
</feature>
<dbReference type="PANTHER" id="PTHR23517:SF3">
    <property type="entry name" value="INTEGRAL MEMBRANE TRANSPORT PROTEIN"/>
    <property type="match status" value="1"/>
</dbReference>
<feature type="transmembrane region" description="Helical" evidence="7">
    <location>
        <begin position="248"/>
        <end position="269"/>
    </location>
</feature>
<dbReference type="Gene3D" id="1.20.1250.20">
    <property type="entry name" value="MFS general substrate transporter like domains"/>
    <property type="match status" value="1"/>
</dbReference>
<feature type="transmembrane region" description="Helical" evidence="7">
    <location>
        <begin position="104"/>
        <end position="126"/>
    </location>
</feature>
<evidence type="ECO:0000256" key="3">
    <source>
        <dbReference type="ARBA" id="ARBA00022475"/>
    </source>
</evidence>
<feature type="transmembrane region" description="Helical" evidence="7">
    <location>
        <begin position="336"/>
        <end position="357"/>
    </location>
</feature>
<dbReference type="InterPro" id="IPR050171">
    <property type="entry name" value="MFS_Transporters"/>
</dbReference>
<evidence type="ECO:0000256" key="7">
    <source>
        <dbReference type="SAM" id="Phobius"/>
    </source>
</evidence>
<feature type="transmembrane region" description="Helical" evidence="7">
    <location>
        <begin position="363"/>
        <end position="384"/>
    </location>
</feature>
<dbReference type="PROSITE" id="PS50850">
    <property type="entry name" value="MFS"/>
    <property type="match status" value="1"/>
</dbReference>
<evidence type="ECO:0000256" key="1">
    <source>
        <dbReference type="ARBA" id="ARBA00004651"/>
    </source>
</evidence>
<keyword evidence="4 7" id="KW-0812">Transmembrane</keyword>
<evidence type="ECO:0000256" key="5">
    <source>
        <dbReference type="ARBA" id="ARBA00022989"/>
    </source>
</evidence>
<feature type="transmembrane region" description="Helical" evidence="7">
    <location>
        <begin position="167"/>
        <end position="186"/>
    </location>
</feature>
<dbReference type="InterPro" id="IPR020846">
    <property type="entry name" value="MFS_dom"/>
</dbReference>
<comment type="caution">
    <text evidence="9">The sequence shown here is derived from an EMBL/GenBank/DDBJ whole genome shotgun (WGS) entry which is preliminary data.</text>
</comment>
<feature type="transmembrane region" description="Helical" evidence="7">
    <location>
        <begin position="138"/>
        <end position="161"/>
    </location>
</feature>
<keyword evidence="3" id="KW-1003">Cell membrane</keyword>
<comment type="subcellular location">
    <subcellularLocation>
        <location evidence="1">Cell membrane</location>
        <topology evidence="1">Multi-pass membrane protein</topology>
    </subcellularLocation>
</comment>
<feature type="transmembrane region" description="Helical" evidence="7">
    <location>
        <begin position="301"/>
        <end position="324"/>
    </location>
</feature>
<keyword evidence="5 7" id="KW-1133">Transmembrane helix</keyword>
<feature type="transmembrane region" description="Helical" evidence="7">
    <location>
        <begin position="207"/>
        <end position="228"/>
    </location>
</feature>
<dbReference type="Proteomes" id="UP001606301">
    <property type="component" value="Unassembled WGS sequence"/>
</dbReference>
<dbReference type="InterPro" id="IPR011701">
    <property type="entry name" value="MFS"/>
</dbReference>
<dbReference type="PROSITE" id="PS00216">
    <property type="entry name" value="SUGAR_TRANSPORT_1"/>
    <property type="match status" value="1"/>
</dbReference>
<gene>
    <name evidence="9" type="ORF">ACG0Z3_00135</name>
</gene>
<sequence length="400" mass="42979">MHTPRRAGIPQGLIIIAISLLPMMAIVALMPIVPLLVKNFQHVPNIQTLAPLVLSAPGLCVALLSPFAGWLADRVGRRKLAIGFAAVYGVGGMLPFFIQDFAVLFAGRLLLGVGEAFILTMGNTLLGDYFDKDQRNKWLMWQGIVGSACGSVLLAASGYLASFGWNFSFLVYGLALVIALAAWFFLFEPERPAPSFTASGSWIQPRFPYAMMLRIAGTTFVLAALYFVYTLQFSLALDAMGLKEIHRIGNYSAVASAAVPLGAIVFKLLSKRSAALQFTVLFLLLGVGMVGIGLSHDITTVVGFAFVQQLGAGMCIPILIGWGLRELPDQFRGRGMGWWTSAFFLGQFLSPLFVTLARNWTGGLLPTFVAAGGVCIAIALGQAVQAWRVPGSRLSGGQVR</sequence>
<evidence type="ECO:0000259" key="8">
    <source>
        <dbReference type="PROSITE" id="PS50850"/>
    </source>
</evidence>
<dbReference type="EMBL" id="JBIGHW010000001">
    <property type="protein sequence ID" value="MFG6439081.1"/>
    <property type="molecule type" value="Genomic_DNA"/>
</dbReference>
<feature type="transmembrane region" description="Helical" evidence="7">
    <location>
        <begin position="12"/>
        <end position="37"/>
    </location>
</feature>
<keyword evidence="2" id="KW-0813">Transport</keyword>
<dbReference type="InterPro" id="IPR036259">
    <property type="entry name" value="MFS_trans_sf"/>
</dbReference>
<proteinExistence type="predicted"/>
<reference evidence="9 10" key="1">
    <citation type="submission" date="2024-08" db="EMBL/GenBank/DDBJ databases">
        <authorList>
            <person name="Lu H."/>
        </authorList>
    </citation>
    <scope>NUCLEOTIDE SEQUENCE [LARGE SCALE GENOMIC DNA]</scope>
    <source>
        <strain evidence="9 10">LKC17W</strain>
    </source>
</reference>
<dbReference type="Pfam" id="PF07690">
    <property type="entry name" value="MFS_1"/>
    <property type="match status" value="1"/>
</dbReference>
<protein>
    <submittedName>
        <fullName evidence="9">MFS transporter</fullName>
    </submittedName>
</protein>
<organism evidence="9 10">
    <name type="scientific">Pelomonas margarita</name>
    <dbReference type="NCBI Taxonomy" id="3299031"/>
    <lineage>
        <taxon>Bacteria</taxon>
        <taxon>Pseudomonadati</taxon>
        <taxon>Pseudomonadota</taxon>
        <taxon>Betaproteobacteria</taxon>
        <taxon>Burkholderiales</taxon>
        <taxon>Sphaerotilaceae</taxon>
        <taxon>Roseateles</taxon>
    </lineage>
</organism>
<evidence type="ECO:0000256" key="4">
    <source>
        <dbReference type="ARBA" id="ARBA00022692"/>
    </source>
</evidence>
<dbReference type="PANTHER" id="PTHR23517">
    <property type="entry name" value="RESISTANCE PROTEIN MDTM, PUTATIVE-RELATED-RELATED"/>
    <property type="match status" value="1"/>
</dbReference>
<keyword evidence="10" id="KW-1185">Reference proteome</keyword>
<accession>A0ABW7FBK4</accession>
<evidence type="ECO:0000313" key="10">
    <source>
        <dbReference type="Proteomes" id="UP001606301"/>
    </source>
</evidence>
<feature type="transmembrane region" description="Helical" evidence="7">
    <location>
        <begin position="276"/>
        <end position="295"/>
    </location>
</feature>